<dbReference type="InterPro" id="IPR050860">
    <property type="entry name" value="FeoB_GTPase"/>
</dbReference>
<feature type="transmembrane region" description="Helical" evidence="1">
    <location>
        <begin position="81"/>
        <end position="104"/>
    </location>
</feature>
<reference evidence="2" key="1">
    <citation type="submission" date="2024-03" db="EMBL/GenBank/DDBJ databases">
        <title>Deinococcus weizhi sp. nov., isolated from human skin.</title>
        <authorList>
            <person name="Wei Z."/>
            <person name="Tian F."/>
            <person name="Yang C."/>
            <person name="Xin L.T."/>
            <person name="Wen Z.J."/>
            <person name="Lan K.C."/>
            <person name="Yu L."/>
            <person name="Zhe W."/>
            <person name="Dan F.D."/>
            <person name="Jun W."/>
            <person name="Rui Z."/>
            <person name="Yong X.J."/>
            <person name="Ting Y."/>
            <person name="Wei X."/>
            <person name="Xu Z.G."/>
            <person name="Xin Z."/>
            <person name="Dong F.G."/>
            <person name="Ni X.M."/>
            <person name="Zheng M.G."/>
            <person name="Chun Y."/>
            <person name="Qian W.X."/>
        </authorList>
    </citation>
    <scope>NUCLEOTIDE SEQUENCE</scope>
    <source>
        <strain evidence="2">VB142</strain>
    </source>
</reference>
<evidence type="ECO:0000256" key="1">
    <source>
        <dbReference type="SAM" id="Phobius"/>
    </source>
</evidence>
<protein>
    <recommendedName>
        <fullName evidence="3">Nucleoside transporter/FeoB GTPase Gate domain-containing protein</fullName>
    </recommendedName>
</protein>
<name>A0AAU6Q3K6_9DEIO</name>
<dbReference type="GO" id="GO:0005886">
    <property type="term" value="C:plasma membrane"/>
    <property type="evidence" value="ECO:0007669"/>
    <property type="project" value="TreeGrafter"/>
</dbReference>
<gene>
    <name evidence="2" type="ORF">WDJ50_01315</name>
</gene>
<evidence type="ECO:0000313" key="2">
    <source>
        <dbReference type="EMBL" id="WYF44781.1"/>
    </source>
</evidence>
<dbReference type="RefSeq" id="WP_339095964.1">
    <property type="nucleotide sequence ID" value="NZ_CP149782.1"/>
</dbReference>
<dbReference type="AlphaFoldDB" id="A0AAU6Q3K6"/>
<keyword evidence="1" id="KW-1133">Transmembrane helix</keyword>
<sequence>MQGAAVATCNAVKISVEALPTVLALPSLSADTTADQKSPLASALAQAFTPASGLSYLVFVLLYTPCIVTVGAIAQEHGRRVAWLTVLYQLGIAWVTAFVVYRVARGLLG</sequence>
<feature type="transmembrane region" description="Helical" evidence="1">
    <location>
        <begin position="54"/>
        <end position="74"/>
    </location>
</feature>
<keyword evidence="1" id="KW-0472">Membrane</keyword>
<dbReference type="PANTHER" id="PTHR43185">
    <property type="entry name" value="FERROUS IRON TRANSPORT PROTEIN B"/>
    <property type="match status" value="1"/>
</dbReference>
<dbReference type="EMBL" id="CP149782">
    <property type="protein sequence ID" value="WYF44781.1"/>
    <property type="molecule type" value="Genomic_DNA"/>
</dbReference>
<dbReference type="GO" id="GO:0015093">
    <property type="term" value="F:ferrous iron transmembrane transporter activity"/>
    <property type="evidence" value="ECO:0007669"/>
    <property type="project" value="TreeGrafter"/>
</dbReference>
<organism evidence="2">
    <name type="scientific">Deinococcus sp. VB142</name>
    <dbReference type="NCBI Taxonomy" id="3112952"/>
    <lineage>
        <taxon>Bacteria</taxon>
        <taxon>Thermotogati</taxon>
        <taxon>Deinococcota</taxon>
        <taxon>Deinococci</taxon>
        <taxon>Deinococcales</taxon>
        <taxon>Deinococcaceae</taxon>
        <taxon>Deinococcus</taxon>
    </lineage>
</organism>
<proteinExistence type="predicted"/>
<evidence type="ECO:0008006" key="3">
    <source>
        <dbReference type="Google" id="ProtNLM"/>
    </source>
</evidence>
<accession>A0AAU6Q3K6</accession>
<dbReference type="PANTHER" id="PTHR43185:SF1">
    <property type="entry name" value="FE(2+) TRANSPORTER FEOB"/>
    <property type="match status" value="1"/>
</dbReference>
<keyword evidence="1" id="KW-0812">Transmembrane</keyword>